<evidence type="ECO:0000313" key="2">
    <source>
        <dbReference type="EMBL" id="MBW8482138.1"/>
    </source>
</evidence>
<evidence type="ECO:0000259" key="1">
    <source>
        <dbReference type="PROSITE" id="PS50943"/>
    </source>
</evidence>
<dbReference type="SUPFAM" id="SSF47413">
    <property type="entry name" value="lambda repressor-like DNA-binding domains"/>
    <property type="match status" value="1"/>
</dbReference>
<dbReference type="CDD" id="cd00093">
    <property type="entry name" value="HTH_XRE"/>
    <property type="match status" value="1"/>
</dbReference>
<dbReference type="Proteomes" id="UP000774570">
    <property type="component" value="Unassembled WGS sequence"/>
</dbReference>
<comment type="caution">
    <text evidence="2">The sequence shown here is derived from an EMBL/GenBank/DDBJ whole genome shotgun (WGS) entry which is preliminary data.</text>
</comment>
<name>A0ABS7FRI2_9ACTN</name>
<proteinExistence type="predicted"/>
<gene>
    <name evidence="2" type="ORF">K1Y72_07155</name>
</gene>
<protein>
    <submittedName>
        <fullName evidence="2">Helix-turn-helix domain-containing protein</fullName>
    </submittedName>
</protein>
<accession>A0ABS7FRI2</accession>
<dbReference type="Gene3D" id="1.10.260.40">
    <property type="entry name" value="lambda repressor-like DNA-binding domains"/>
    <property type="match status" value="1"/>
</dbReference>
<reference evidence="2 3" key="1">
    <citation type="submission" date="2021-07" db="EMBL/GenBank/DDBJ databases">
        <title>Actinomadura sp. PM05-2 isolated from lichen.</title>
        <authorList>
            <person name="Somphong A."/>
            <person name="Phongsopitanun W."/>
            <person name="Tanasupawat S."/>
            <person name="Peongsungnone V."/>
        </authorList>
    </citation>
    <scope>NUCLEOTIDE SEQUENCE [LARGE SCALE GENOMIC DNA]</scope>
    <source>
        <strain evidence="2 3">PM05-2</strain>
    </source>
</reference>
<dbReference type="InterPro" id="IPR010982">
    <property type="entry name" value="Lambda_DNA-bd_dom_sf"/>
</dbReference>
<dbReference type="SMART" id="SM00530">
    <property type="entry name" value="HTH_XRE"/>
    <property type="match status" value="1"/>
</dbReference>
<dbReference type="EMBL" id="JAIBOA010000003">
    <property type="protein sequence ID" value="MBW8482138.1"/>
    <property type="molecule type" value="Genomic_DNA"/>
</dbReference>
<dbReference type="Pfam" id="PF19054">
    <property type="entry name" value="DUF5753"/>
    <property type="match status" value="1"/>
</dbReference>
<feature type="domain" description="HTH cro/C1-type" evidence="1">
    <location>
        <begin position="16"/>
        <end position="68"/>
    </location>
</feature>
<sequence length="268" mass="29604">MTTTENPARVRFGAELRRLREAAGVTQNELARTLGCSDGWVSTLENGRKLSEASAIDLDTHFGTGEKFTMLCELAAEVDLMTVLPPGFAQYVDHEGHATTLRVFSALLVNGLFQTEDYARAVLEASNPANADALLAKRLDRQKVLTREGLEHVWLTLDERVLRDTIGGREVMRGQLRHLLDASRNPFVSLRVVPQGSGYYEGLEGSFTILGFQESMAHVAYVEATGSGMLFQAPHQVKDFLVRYDLIGDHALTVTESPTLIESILKEL</sequence>
<dbReference type="InterPro" id="IPR001387">
    <property type="entry name" value="Cro/C1-type_HTH"/>
</dbReference>
<dbReference type="Pfam" id="PF13560">
    <property type="entry name" value="HTH_31"/>
    <property type="match status" value="1"/>
</dbReference>
<dbReference type="PROSITE" id="PS50943">
    <property type="entry name" value="HTH_CROC1"/>
    <property type="match status" value="1"/>
</dbReference>
<dbReference type="InterPro" id="IPR043917">
    <property type="entry name" value="DUF5753"/>
</dbReference>
<keyword evidence="3" id="KW-1185">Reference proteome</keyword>
<evidence type="ECO:0000313" key="3">
    <source>
        <dbReference type="Proteomes" id="UP000774570"/>
    </source>
</evidence>
<dbReference type="RefSeq" id="WP_220164418.1">
    <property type="nucleotide sequence ID" value="NZ_JAIBOA010000003.1"/>
</dbReference>
<organism evidence="2 3">
    <name type="scientific">Actinomadura parmotrematis</name>
    <dbReference type="NCBI Taxonomy" id="2864039"/>
    <lineage>
        <taxon>Bacteria</taxon>
        <taxon>Bacillati</taxon>
        <taxon>Actinomycetota</taxon>
        <taxon>Actinomycetes</taxon>
        <taxon>Streptosporangiales</taxon>
        <taxon>Thermomonosporaceae</taxon>
        <taxon>Actinomadura</taxon>
    </lineage>
</organism>